<keyword evidence="5" id="KW-0998">Cell outer membrane</keyword>
<protein>
    <submittedName>
        <fullName evidence="9">RagB/SusD family nutrient uptake outer membrane protein</fullName>
    </submittedName>
</protein>
<proteinExistence type="inferred from homology"/>
<evidence type="ECO:0000259" key="7">
    <source>
        <dbReference type="Pfam" id="PF07980"/>
    </source>
</evidence>
<keyword evidence="3" id="KW-0732">Signal</keyword>
<dbReference type="Gene3D" id="1.25.40.390">
    <property type="match status" value="1"/>
</dbReference>
<dbReference type="PROSITE" id="PS51257">
    <property type="entry name" value="PROKAR_LIPOPROTEIN"/>
    <property type="match status" value="1"/>
</dbReference>
<dbReference type="GO" id="GO:0009279">
    <property type="term" value="C:cell outer membrane"/>
    <property type="evidence" value="ECO:0007669"/>
    <property type="project" value="UniProtKB-SubCell"/>
</dbReference>
<organism evidence="9 10">
    <name type="scientific">Limnovirga soli</name>
    <dbReference type="NCBI Taxonomy" id="2656915"/>
    <lineage>
        <taxon>Bacteria</taxon>
        <taxon>Pseudomonadati</taxon>
        <taxon>Bacteroidota</taxon>
        <taxon>Chitinophagia</taxon>
        <taxon>Chitinophagales</taxon>
        <taxon>Chitinophagaceae</taxon>
        <taxon>Limnovirga</taxon>
    </lineage>
</organism>
<comment type="subcellular location">
    <subcellularLocation>
        <location evidence="1">Cell outer membrane</location>
    </subcellularLocation>
</comment>
<name>A0A8J8JUU4_9BACT</name>
<dbReference type="Pfam" id="PF14322">
    <property type="entry name" value="SusD-like_3"/>
    <property type="match status" value="1"/>
</dbReference>
<accession>A0A8J8JUU4</accession>
<feature type="domain" description="SusD-like N-terminal" evidence="8">
    <location>
        <begin position="102"/>
        <end position="232"/>
    </location>
</feature>
<evidence type="ECO:0000256" key="5">
    <source>
        <dbReference type="ARBA" id="ARBA00023237"/>
    </source>
</evidence>
<evidence type="ECO:0000256" key="3">
    <source>
        <dbReference type="ARBA" id="ARBA00022729"/>
    </source>
</evidence>
<sequence>MKKIKNIGLIPLGIVVAVTIFACSKSFLDKPPLGTLNPQILATEDGVQGLLIGAYSLVDGAGAAGDGFASGASNWIFGGVTSDDAYKGSDPSDVADAAPMEQWTTLTPTNGAIPQKWILCYAGIQRSNDVLNTLAIAEGITPEKATEIQAQARFLRAFYHFEAKKIFGNILPVDETVNPQNTVTSNADQTAVWNLIIGDLTFAKDNLPESFGSEVGRANKWAAVCLLAKAYMFQGQPSSALPLLNDAINNGKTAGGVKYALNDNYYSNFNPAQKNSAESVFAAQTSVQDGSSVDWGGDPNGNYGDILNFPYTGGPGACCGFYNPSQDLANAYKTDANGLPLLDNFYTGLWVSNPAGSPYTGTLDPRIDWVMGREGIPYLDWGNHPGAAWIRNPVNDGLFSPKKNVYAASQKGQYTDVGSAYWGPTELVANNVNIIRFSDVILWRAECEYSSDLTAAMNDVNRVRNRVADHPETWVKSGSDYNAATATYGSAGEDADNYAIKPYTSATFTSANALKAIQMERRLELAMEGQRFFDLVRWGIAATTINAYIGREKAARPLKASANFTAGKNEYMPIPQGTVDNLNADGTTRVTQNPGY</sequence>
<comment type="similarity">
    <text evidence="2">Belongs to the SusD family.</text>
</comment>
<evidence type="ECO:0000256" key="4">
    <source>
        <dbReference type="ARBA" id="ARBA00023136"/>
    </source>
</evidence>
<evidence type="ECO:0000256" key="6">
    <source>
        <dbReference type="SAM" id="MobiDB-lite"/>
    </source>
</evidence>
<evidence type="ECO:0000313" key="10">
    <source>
        <dbReference type="Proteomes" id="UP000598971"/>
    </source>
</evidence>
<evidence type="ECO:0000256" key="1">
    <source>
        <dbReference type="ARBA" id="ARBA00004442"/>
    </source>
</evidence>
<dbReference type="InterPro" id="IPR033985">
    <property type="entry name" value="SusD-like_N"/>
</dbReference>
<feature type="compositionally biased region" description="Polar residues" evidence="6">
    <location>
        <begin position="578"/>
        <end position="596"/>
    </location>
</feature>
<comment type="caution">
    <text evidence="9">The sequence shown here is derived from an EMBL/GenBank/DDBJ whole genome shotgun (WGS) entry which is preliminary data.</text>
</comment>
<evidence type="ECO:0000313" key="9">
    <source>
        <dbReference type="EMBL" id="NNV56660.1"/>
    </source>
</evidence>
<keyword evidence="10" id="KW-1185">Reference proteome</keyword>
<keyword evidence="4" id="KW-0472">Membrane</keyword>
<feature type="region of interest" description="Disordered" evidence="6">
    <location>
        <begin position="577"/>
        <end position="596"/>
    </location>
</feature>
<reference evidence="9" key="1">
    <citation type="submission" date="2019-10" db="EMBL/GenBank/DDBJ databases">
        <title>Draft genome sequence of Panacibacter sp. KCS-6.</title>
        <authorList>
            <person name="Yim K.J."/>
        </authorList>
    </citation>
    <scope>NUCLEOTIDE SEQUENCE</scope>
    <source>
        <strain evidence="9">KCS-6</strain>
    </source>
</reference>
<dbReference type="InterPro" id="IPR012944">
    <property type="entry name" value="SusD_RagB_dom"/>
</dbReference>
<evidence type="ECO:0000259" key="8">
    <source>
        <dbReference type="Pfam" id="PF14322"/>
    </source>
</evidence>
<evidence type="ECO:0000256" key="2">
    <source>
        <dbReference type="ARBA" id="ARBA00006275"/>
    </source>
</evidence>
<dbReference type="EMBL" id="WHPF01000010">
    <property type="protein sequence ID" value="NNV56660.1"/>
    <property type="molecule type" value="Genomic_DNA"/>
</dbReference>
<dbReference type="RefSeq" id="WP_171608604.1">
    <property type="nucleotide sequence ID" value="NZ_WHPF01000010.1"/>
</dbReference>
<dbReference type="Proteomes" id="UP000598971">
    <property type="component" value="Unassembled WGS sequence"/>
</dbReference>
<dbReference type="Pfam" id="PF07980">
    <property type="entry name" value="SusD_RagB"/>
    <property type="match status" value="1"/>
</dbReference>
<dbReference type="SUPFAM" id="SSF48452">
    <property type="entry name" value="TPR-like"/>
    <property type="match status" value="1"/>
</dbReference>
<dbReference type="InterPro" id="IPR011990">
    <property type="entry name" value="TPR-like_helical_dom_sf"/>
</dbReference>
<feature type="domain" description="RagB/SusD" evidence="7">
    <location>
        <begin position="278"/>
        <end position="596"/>
    </location>
</feature>
<gene>
    <name evidence="9" type="ORF">GD597_14405</name>
</gene>
<dbReference type="AlphaFoldDB" id="A0A8J8JUU4"/>